<proteinExistence type="predicted"/>
<dbReference type="KEGG" id="salm:D0Y50_05610"/>
<dbReference type="Proteomes" id="UP000262073">
    <property type="component" value="Chromosome"/>
</dbReference>
<dbReference type="AlphaFoldDB" id="A0A346NK43"/>
<reference evidence="2 3" key="1">
    <citation type="submission" date="2018-08" db="EMBL/GenBank/DDBJ databases">
        <title>Salinimonas sediminis sp. nov., a piezophilic bacterium isolated from a deep-sea sediment sample from the New Britain Trench.</title>
        <authorList>
            <person name="Cao J."/>
        </authorList>
    </citation>
    <scope>NUCLEOTIDE SEQUENCE [LARGE SCALE GENOMIC DNA]</scope>
    <source>
        <strain evidence="2 3">N102</strain>
    </source>
</reference>
<feature type="transmembrane region" description="Helical" evidence="1">
    <location>
        <begin position="79"/>
        <end position="100"/>
    </location>
</feature>
<evidence type="ECO:0000313" key="3">
    <source>
        <dbReference type="Proteomes" id="UP000262073"/>
    </source>
</evidence>
<dbReference type="RefSeq" id="WP_108566517.1">
    <property type="nucleotide sequence ID" value="NZ_CP031769.1"/>
</dbReference>
<dbReference type="EMBL" id="CP031769">
    <property type="protein sequence ID" value="AXR05900.1"/>
    <property type="molecule type" value="Genomic_DNA"/>
</dbReference>
<keyword evidence="1" id="KW-0472">Membrane</keyword>
<gene>
    <name evidence="2" type="ORF">D0Y50_05610</name>
</gene>
<name>A0A346NK43_9ALTE</name>
<accession>A0A346NK43</accession>
<organism evidence="2 3">
    <name type="scientific">Salinimonas sediminis</name>
    <dbReference type="NCBI Taxonomy" id="2303538"/>
    <lineage>
        <taxon>Bacteria</taxon>
        <taxon>Pseudomonadati</taxon>
        <taxon>Pseudomonadota</taxon>
        <taxon>Gammaproteobacteria</taxon>
        <taxon>Alteromonadales</taxon>
        <taxon>Alteromonadaceae</taxon>
        <taxon>Alteromonas/Salinimonas group</taxon>
        <taxon>Salinimonas</taxon>
    </lineage>
</organism>
<sequence length="235" mass="26167">MDELEFRRRIYADPDTTDPAVLKAAENDPEKRTFRDQMRRMNNELKQAAKMPVPDDLAHKLIWQQATNDFVQQRKKHRWYTALAASVALMVGIISTLWFVQRPANIETQALAHVVHMEKELPHSAVAVDIAQINAKLASFGGHLASSIGDVEVVNFCHLETIRSLHLILNTDQGKMSVFVIPQDKAGDLPNRFGNSQFEGTGFGLQKASVLVVGAKGANLLPLTEKVKKSIQFSA</sequence>
<keyword evidence="1" id="KW-1133">Transmembrane helix</keyword>
<dbReference type="InterPro" id="IPR021806">
    <property type="entry name" value="DUF3379"/>
</dbReference>
<evidence type="ECO:0000256" key="1">
    <source>
        <dbReference type="SAM" id="Phobius"/>
    </source>
</evidence>
<dbReference type="Pfam" id="PF11859">
    <property type="entry name" value="DUF3379"/>
    <property type="match status" value="1"/>
</dbReference>
<keyword evidence="1" id="KW-0812">Transmembrane</keyword>
<evidence type="ECO:0000313" key="2">
    <source>
        <dbReference type="EMBL" id="AXR05900.1"/>
    </source>
</evidence>
<keyword evidence="3" id="KW-1185">Reference proteome</keyword>
<protein>
    <submittedName>
        <fullName evidence="2">DUF3379 domain-containing protein</fullName>
    </submittedName>
</protein>
<dbReference type="OrthoDB" id="6195578at2"/>